<feature type="transmembrane region" description="Helical" evidence="1">
    <location>
        <begin position="38"/>
        <end position="57"/>
    </location>
</feature>
<organism evidence="3 4">
    <name type="scientific">Sulfuriferula multivorans</name>
    <dbReference type="NCBI Taxonomy" id="1559896"/>
    <lineage>
        <taxon>Bacteria</taxon>
        <taxon>Pseudomonadati</taxon>
        <taxon>Pseudomonadota</taxon>
        <taxon>Betaproteobacteria</taxon>
        <taxon>Nitrosomonadales</taxon>
        <taxon>Sulfuricellaceae</taxon>
        <taxon>Sulfuriferula</taxon>
    </lineage>
</organism>
<dbReference type="InterPro" id="IPR002048">
    <property type="entry name" value="EF_hand_dom"/>
</dbReference>
<dbReference type="RefSeq" id="WP_223247884.1">
    <property type="nucleotide sequence ID" value="NZ_BGOW01000036.1"/>
</dbReference>
<evidence type="ECO:0000256" key="1">
    <source>
        <dbReference type="SAM" id="Phobius"/>
    </source>
</evidence>
<proteinExistence type="predicted"/>
<feature type="transmembrane region" description="Helical" evidence="1">
    <location>
        <begin position="281"/>
        <end position="302"/>
    </location>
</feature>
<sequence length="303" mass="34092">MGWIAETIAEARHTFANGLTTGFNLLFLILGLEIGNHAGWLVALSLVGVTSFIAWLANHRRYRLVADTPTSRIISAPQGYTEFAGRGRYLHGAQLVSHLSNLPCLWYRYRVERRSNEDNWEFIDSGASHDTFALDDGSGQILIDPDGAEIRTNHKREWVEQGYRKTEWMLLADEPLYGIGGHVTLGGANAVLDAKQDVSDLLAQWKQDKATLMSRFDLNKDGDLDAHEWEAAVLLAKQHIAAEHQEIRMKDGVHMLRKPGDGRLYLVANEPPDKLATRYRLWSWIHLTIMSGAVARLIWLGAN</sequence>
<feature type="transmembrane region" description="Helical" evidence="1">
    <location>
        <begin position="14"/>
        <end position="32"/>
    </location>
</feature>
<dbReference type="GO" id="GO:0005509">
    <property type="term" value="F:calcium ion binding"/>
    <property type="evidence" value="ECO:0007669"/>
    <property type="project" value="InterPro"/>
</dbReference>
<feature type="domain" description="EF-hand" evidence="2">
    <location>
        <begin position="204"/>
        <end position="239"/>
    </location>
</feature>
<keyword evidence="1" id="KW-1133">Transmembrane helix</keyword>
<dbReference type="InterPro" id="IPR018247">
    <property type="entry name" value="EF_Hand_1_Ca_BS"/>
</dbReference>
<dbReference type="Proteomes" id="UP000286806">
    <property type="component" value="Unassembled WGS sequence"/>
</dbReference>
<accession>A0A401K0V9</accession>
<dbReference type="AlphaFoldDB" id="A0A401K0V9"/>
<comment type="caution">
    <text evidence="3">The sequence shown here is derived from an EMBL/GenBank/DDBJ whole genome shotgun (WGS) entry which is preliminary data.</text>
</comment>
<dbReference type="PROSITE" id="PS50222">
    <property type="entry name" value="EF_HAND_2"/>
    <property type="match status" value="1"/>
</dbReference>
<keyword evidence="1" id="KW-0472">Membrane</keyword>
<keyword evidence="1" id="KW-0812">Transmembrane</keyword>
<evidence type="ECO:0000313" key="3">
    <source>
        <dbReference type="EMBL" id="GCB02275.1"/>
    </source>
</evidence>
<reference evidence="3 4" key="1">
    <citation type="journal article" date="2019" name="Front. Microbiol.">
        <title>Genomes of Neutrophilic Sulfur-Oxidizing Chemolithoautotrophs Representing 9 Proteobacterial Species From 8 Genera.</title>
        <authorList>
            <person name="Watanabe T."/>
            <person name="Kojima H."/>
            <person name="Umezawa K."/>
            <person name="Hori C."/>
            <person name="Takasuka T.E."/>
            <person name="Kato Y."/>
            <person name="Fukui M."/>
        </authorList>
    </citation>
    <scope>NUCLEOTIDE SEQUENCE [LARGE SCALE GENOMIC DNA]</scope>
    <source>
        <strain evidence="3 4">TTN</strain>
    </source>
</reference>
<name>A0A401K0V9_9PROT</name>
<evidence type="ECO:0000259" key="2">
    <source>
        <dbReference type="PROSITE" id="PS50222"/>
    </source>
</evidence>
<dbReference type="EMBL" id="BGOW01000036">
    <property type="protein sequence ID" value="GCB02275.1"/>
    <property type="molecule type" value="Genomic_DNA"/>
</dbReference>
<dbReference type="PROSITE" id="PS00018">
    <property type="entry name" value="EF_HAND_1"/>
    <property type="match status" value="1"/>
</dbReference>
<gene>
    <name evidence="3" type="ORF">SFMTTN_3098</name>
</gene>
<keyword evidence="4" id="KW-1185">Reference proteome</keyword>
<protein>
    <recommendedName>
        <fullName evidence="2">EF-hand domain-containing protein</fullName>
    </recommendedName>
</protein>
<evidence type="ECO:0000313" key="4">
    <source>
        <dbReference type="Proteomes" id="UP000286806"/>
    </source>
</evidence>